<feature type="chain" id="PRO_5019857420" evidence="1">
    <location>
        <begin position="20"/>
        <end position="245"/>
    </location>
</feature>
<dbReference type="AlphaFoldDB" id="A0A495P218"/>
<evidence type="ECO:0000256" key="1">
    <source>
        <dbReference type="SAM" id="SignalP"/>
    </source>
</evidence>
<feature type="signal peptide" evidence="1">
    <location>
        <begin position="1"/>
        <end position="19"/>
    </location>
</feature>
<dbReference type="PANTHER" id="PTHR38477">
    <property type="entry name" value="HYPOTHETICAL EXPORTED PROTEIN"/>
    <property type="match status" value="1"/>
</dbReference>
<proteinExistence type="predicted"/>
<dbReference type="RefSeq" id="WP_121346769.1">
    <property type="nucleotide sequence ID" value="NZ_RBLG01000005.1"/>
</dbReference>
<protein>
    <submittedName>
        <fullName evidence="2">L,D-transpeptidase-like protein</fullName>
    </submittedName>
</protein>
<comment type="caution">
    <text evidence="2">The sequence shown here is derived from an EMBL/GenBank/DDBJ whole genome shotgun (WGS) entry which is preliminary data.</text>
</comment>
<dbReference type="OrthoDB" id="9815195at2"/>
<dbReference type="PANTHER" id="PTHR38477:SF1">
    <property type="entry name" value="MUREIN L,D-TRANSPEPTIDASE CATALYTIC DOMAIN FAMILY PROTEIN"/>
    <property type="match status" value="1"/>
</dbReference>
<accession>A0A495P218</accession>
<gene>
    <name evidence="2" type="ORF">BC962_2985</name>
</gene>
<dbReference type="InterPro" id="IPR032676">
    <property type="entry name" value="YkuD_2"/>
</dbReference>
<dbReference type="EMBL" id="RBLG01000005">
    <property type="protein sequence ID" value="RKS43428.1"/>
    <property type="molecule type" value="Genomic_DNA"/>
</dbReference>
<evidence type="ECO:0000313" key="2">
    <source>
        <dbReference type="EMBL" id="RKS43428.1"/>
    </source>
</evidence>
<evidence type="ECO:0000313" key="3">
    <source>
        <dbReference type="Proteomes" id="UP000276282"/>
    </source>
</evidence>
<reference evidence="2 3" key="1">
    <citation type="submission" date="2018-10" db="EMBL/GenBank/DDBJ databases">
        <title>Genomic Encyclopedia of Archaeal and Bacterial Type Strains, Phase II (KMG-II): from individual species to whole genera.</title>
        <authorList>
            <person name="Goeker M."/>
        </authorList>
    </citation>
    <scope>NUCLEOTIDE SEQUENCE [LARGE SCALE GENOMIC DNA]</scope>
    <source>
        <strain evidence="2 3">DSM 19839</strain>
    </source>
</reference>
<sequence length="245" mass="27574">MSYKFLTVLTFLTFSFAFTTTETLDATNITENPVALKETVKINLTFEEEINKVYTEFVDNNASVPDLDSFKNGMIGYYKLSEQNAFDKNILTIIDFTLSSTKKRMWVLDMANNKVLFHTVVAHGKNTGSEFATKFSNKVNSLQSSLGFYVTGETYYGKNGYSMFIDGMEKQFNSKARERYVVVHGASYANPSFANKLGRLGRSYGCPALPTALNNDIIDVIKNKSVIYIHSADKTYLNDSEMIKA</sequence>
<keyword evidence="1" id="KW-0732">Signal</keyword>
<organism evidence="2 3">
    <name type="scientific">Gillisia mitskevichiae</name>
    <dbReference type="NCBI Taxonomy" id="270921"/>
    <lineage>
        <taxon>Bacteria</taxon>
        <taxon>Pseudomonadati</taxon>
        <taxon>Bacteroidota</taxon>
        <taxon>Flavobacteriia</taxon>
        <taxon>Flavobacteriales</taxon>
        <taxon>Flavobacteriaceae</taxon>
        <taxon>Gillisia</taxon>
    </lineage>
</organism>
<name>A0A495P218_9FLAO</name>
<keyword evidence="3" id="KW-1185">Reference proteome</keyword>
<dbReference type="Proteomes" id="UP000276282">
    <property type="component" value="Unassembled WGS sequence"/>
</dbReference>
<dbReference type="Pfam" id="PF13645">
    <property type="entry name" value="YkuD_2"/>
    <property type="match status" value="1"/>
</dbReference>